<dbReference type="GO" id="GO:0003677">
    <property type="term" value="F:DNA binding"/>
    <property type="evidence" value="ECO:0007669"/>
    <property type="project" value="UniProtKB-KW"/>
</dbReference>
<dbReference type="SUPFAM" id="SSF57701">
    <property type="entry name" value="Zn2/Cys6 DNA-binding domain"/>
    <property type="match status" value="1"/>
</dbReference>
<dbReference type="GO" id="GO:0016020">
    <property type="term" value="C:membrane"/>
    <property type="evidence" value="ECO:0007669"/>
    <property type="project" value="UniProtKB-SubCell"/>
</dbReference>
<feature type="compositionally biased region" description="Low complexity" evidence="14">
    <location>
        <begin position="1918"/>
        <end position="1954"/>
    </location>
</feature>
<dbReference type="VEuPathDB" id="FungiDB:PV10_03526"/>
<keyword evidence="9" id="KW-0238">DNA-binding</keyword>
<dbReference type="EMBL" id="NAJM01000075">
    <property type="protein sequence ID" value="RVX65883.1"/>
    <property type="molecule type" value="Genomic_DNA"/>
</dbReference>
<keyword evidence="13" id="KW-0349">Heme</keyword>
<feature type="region of interest" description="Disordered" evidence="14">
    <location>
        <begin position="1993"/>
        <end position="2041"/>
    </location>
</feature>
<feature type="transmembrane region" description="Helical" evidence="15">
    <location>
        <begin position="717"/>
        <end position="736"/>
    </location>
</feature>
<keyword evidence="7 13" id="KW-0408">Iron</keyword>
<evidence type="ECO:0000256" key="13">
    <source>
        <dbReference type="PIRSR" id="PIRSR602401-1"/>
    </source>
</evidence>
<evidence type="ECO:0000256" key="14">
    <source>
        <dbReference type="SAM" id="MobiDB-lite"/>
    </source>
</evidence>
<feature type="transmembrane region" description="Helical" evidence="15">
    <location>
        <begin position="2535"/>
        <end position="2554"/>
    </location>
</feature>
<dbReference type="GO" id="GO:0016705">
    <property type="term" value="F:oxidoreductase activity, acting on paired donors, with incorporation or reduction of molecular oxygen"/>
    <property type="evidence" value="ECO:0007669"/>
    <property type="project" value="InterPro"/>
</dbReference>
<feature type="region of interest" description="Disordered" evidence="14">
    <location>
        <begin position="1916"/>
        <end position="1959"/>
    </location>
</feature>
<keyword evidence="4 13" id="KW-0479">Metal-binding</keyword>
<gene>
    <name evidence="17" type="ORF">B0A52_10247</name>
</gene>
<keyword evidence="12" id="KW-0539">Nucleus</keyword>
<keyword evidence="6" id="KW-0560">Oxidoreductase</keyword>
<dbReference type="VEuPathDB" id="FungiDB:PV10_00357"/>
<evidence type="ECO:0000256" key="3">
    <source>
        <dbReference type="ARBA" id="ARBA00022692"/>
    </source>
</evidence>
<comment type="cofactor">
    <cofactor evidence="13">
        <name>heme</name>
        <dbReference type="ChEBI" id="CHEBI:30413"/>
    </cofactor>
</comment>
<proteinExistence type="inferred from homology"/>
<evidence type="ECO:0000256" key="11">
    <source>
        <dbReference type="ARBA" id="ARBA00023163"/>
    </source>
</evidence>
<feature type="transmembrane region" description="Helical" evidence="15">
    <location>
        <begin position="643"/>
        <end position="671"/>
    </location>
</feature>
<evidence type="ECO:0000313" key="17">
    <source>
        <dbReference type="EMBL" id="RVX65883.1"/>
    </source>
</evidence>
<dbReference type="OrthoDB" id="10250282at2759"/>
<dbReference type="GO" id="GO:0008270">
    <property type="term" value="F:zinc ion binding"/>
    <property type="evidence" value="ECO:0007669"/>
    <property type="project" value="InterPro"/>
</dbReference>
<dbReference type="GO" id="GO:0004497">
    <property type="term" value="F:monooxygenase activity"/>
    <property type="evidence" value="ECO:0007669"/>
    <property type="project" value="InterPro"/>
</dbReference>
<comment type="caution">
    <text evidence="17">The sequence shown here is derived from an EMBL/GenBank/DDBJ whole genome shotgun (WGS) entry which is preliminary data.</text>
</comment>
<organism evidence="17 18">
    <name type="scientific">Exophiala mesophila</name>
    <name type="common">Black yeast-like fungus</name>
    <dbReference type="NCBI Taxonomy" id="212818"/>
    <lineage>
        <taxon>Eukaryota</taxon>
        <taxon>Fungi</taxon>
        <taxon>Dikarya</taxon>
        <taxon>Ascomycota</taxon>
        <taxon>Pezizomycotina</taxon>
        <taxon>Eurotiomycetes</taxon>
        <taxon>Chaetothyriomycetidae</taxon>
        <taxon>Chaetothyriales</taxon>
        <taxon>Herpotrichiellaceae</taxon>
        <taxon>Exophiala</taxon>
    </lineage>
</organism>
<keyword evidence="10 15" id="KW-0472">Membrane</keyword>
<feature type="transmembrane region" description="Helical" evidence="15">
    <location>
        <begin position="618"/>
        <end position="637"/>
    </location>
</feature>
<dbReference type="PANTHER" id="PTHR46300">
    <property type="entry name" value="P450, PUTATIVE (EUROFUNG)-RELATED-RELATED"/>
    <property type="match status" value="1"/>
</dbReference>
<keyword evidence="5 15" id="KW-1133">Transmembrane helix</keyword>
<feature type="transmembrane region" description="Helical" evidence="15">
    <location>
        <begin position="683"/>
        <end position="705"/>
    </location>
</feature>
<dbReference type="InterPro" id="IPR036259">
    <property type="entry name" value="MFS_trans_sf"/>
</dbReference>
<dbReference type="Proteomes" id="UP000288859">
    <property type="component" value="Unassembled WGS sequence"/>
</dbReference>
<dbReference type="InterPro" id="IPR001128">
    <property type="entry name" value="Cyt_P450"/>
</dbReference>
<feature type="transmembrane region" description="Helical" evidence="15">
    <location>
        <begin position="2420"/>
        <end position="2439"/>
    </location>
</feature>
<feature type="transmembrane region" description="Helical" evidence="15">
    <location>
        <begin position="556"/>
        <end position="574"/>
    </location>
</feature>
<dbReference type="Gene3D" id="1.20.1250.20">
    <property type="entry name" value="MFS general substrate transporter like domains"/>
    <property type="match status" value="2"/>
</dbReference>
<dbReference type="InterPro" id="IPR036396">
    <property type="entry name" value="Cyt_P450_sf"/>
</dbReference>
<sequence length="2580" mass="285936">MLDLQSEGVDLTTYFKANVLILGLIIFSLALLLFKQAFVTDIGKIKGIPELPGARPFIGHLHLHGGASGVNDGLLWMKWGEKLKTGLLQVKYGTRRIVVANSFGMVRELFVRNSNQTSGRPGQYIFKHFVGFDLGTHGLNETFKRQRMAALRSALPKKWPSYYSMLSREGFELVQTITHDGEFGDKPLFVLELFRKISLNLAFQLTFGKRFRDANDPWLREYISYAKTITSVRGGSNTWVDFVPLLRLWPNSLKDALRAKNASKNRDRMIAEVVLELQSKIDQGQEVNCVASSVLQDKEAGLSLKEAVKCSMSMLQGGLETIPSHIFAGLGGLLSKEGLQMQQRAYTEIRQIYATDEDALEKCFQEEKVPYLVAIYKEMLRYYTIVPFSLPRETTATVRLKNEDGVEVEIPAGTYVYMNAEAGNHDTARFGPDAHIFKPDRWLDDAVINGPGMPHYSYGVGSRTCPAWQISNRIIYGLLLRLILTFEMHPDEALPPPKDYLTYGATPQGVANAPKPFNIRFVPRNKEALAKQLDEEGRRYEQRCGKLRLNRPFNQNLVAASLLFCLPGIYVAVTGLGAGGGRPSSLEVANTNNAIVYATFAAGSLCVGPILNVLKPRACLLLAAATYPLYVGGLWHYDSTGQTWFIYITGAISGLSAAFLWTACAFIQFCYPEEDEKGMYIGIQWMIKSVGATVGSFIAFGVNFGSVTAQGVSNGVFATYVAIQACAILIVFFFIVDPKNIVRDDGTHLAIFRRPPLLSELKEMAKIMCNVRYIILIIPMFCCEMALGLMSSVNARSFNLRTRALNNVLFNVVQFLVPPVLMFILDNGRSFSSRRYRGLAGIGIMGAIAIGTAAGLIGWLQVHDIDGSSIPRSWDWSGSQYPGLGVIYILMGSIYSGYQMVTEWTLAATTNDPEMLARIAAIFKFWSASGMLVSFVLAAQHVEYLDQTIIQLVLYTIGIPCIIFVLFKYVADTNYFTETSVIAPKLVKEMALQDGKATADIIDRENEKEQVASGLPQSELETEHHVRVNVEGNDKVFHGNVSTNDTYACVIIACQAWNLWRDIEAQDDYLDIPPPEEDSLGPSESLKSDTEYGASDQSNLYLVQYLEQSIAELEIEYGLLAPATTVGQQPILEDDTLGLPSDGLLEPEQTQPSASLSETIAAATLEARQMLSARPVIASLSKLPYLDKLCAEAHLPTPLTHCKGLEDERSKSNVKRSMTAIVPADVARRLFDVYTEKVLPQYPIFQLEDLNAMLEDVYNPLADKDPRSESNIFIVLQILAITAVLSKTSDVERSLSLARSLHEESLGHADHLNTTSVEALQSLCLIYSLERSANITGHRCFAIRDEAIQVLVPDQIYSSLGSDVAIAERNLSCFQDAIQCRRLQSEISGVQFCNKPFLAPSYIDWVSELEARCKEWKSKAMGNVGDPSECIDIKASYNDFMLHRPCEANPHPCEESIALCFRAIQKVVAGYWETALTDSLKFVWHCAHNCFEAGTVLLHLIIHYPSIFKKLGETTIAAALDVTNQVFNVLCLLSSRWPAALRCAEFFDTLKKETLRGFFGTSTIANTNTTSLNVLNDMVLHRPGDTQYVKDTNDVDVWGEAFNHWSTSTSNLNDTVNWDMFDFSFSVIEFEGMDWAYPITPTLAIGELPQNEIFPPAQTSPSRLTQTSDATKVDFIVDKSYLTKALAQLPPCTKCKRRRTRCDKLLPSCRQCAKSEEECKYYDPVLSQETPRRYLQALNQRLTELINQQEISIKGSSAVSLIQNENALDSADWSVKLSSPPVICTRQNEKSHVPIVHFLFGKASVFSCLSTAASTLSQINKSIDTQISQSFSKAAAHVDHISEPKTLAGVELPTEHTARQLAQQYYYSIERHCPNLGPETINSIIDACYAEKERAVETPSWEEAILWLTLARNAPMEDSPSADARAAAPDPSIPSRPTAKTSLSALRSLSDDAAQTPPRIASATINKTIEDLENLLEEAVKMVEQGGNLNKTTKLSSRRQSQLPRRDSVTDAANVPRHVSFSGRRERPQKGGLEDSNSVRSYDSSMSALTCRGACSADNLLLLEPRPVVEDHEVNSTSEGASLARRNRSKFTPRLGKTRFQRRPEIGLRTTSARVGRGGGHQDPAAMPYTRSKLALGFAEDDLKNGQDEGPGEDDSFLRARPGHERHYSHIFAINSRQGSTHVTGVDRASPIYKIDLNGTRHVDVPEGPDEFDVYETSHHAPIARNWPSSRKRLSAFVSCFNTACVGLILGVYSGEVPAIQYVIVDVDRVAILGNVALYVGLGISTMIFWPLPLLHGRKFYTLCSLLVSLCLQIPQGLALGSFRDPGMTRYRTILLISRGVLGLALGFANINSFATLLDVFGASLQSSNAEDGLVNPNDVRRHGGGQGVWLAIWSWCNIGSIALGFMLGAFIISGTSVDWGFWIILVVLMIGTLLNLVAPEVRRSAFRRTIQEMMGEQGGFSRIGRGEVKMHLTGNGPYWWGEEVKAGLQLSWKMVKQPGFLLLSIYTAWVYAQFTLILMLLGALVSTQYRYPPVRVGLCGMSLTLGSALTLPFQKASFFSRARYYPPRTDSMTFQKAMI</sequence>
<dbReference type="InterPro" id="IPR050364">
    <property type="entry name" value="Cytochrome_P450_fung"/>
</dbReference>
<evidence type="ECO:0000256" key="4">
    <source>
        <dbReference type="ARBA" id="ARBA00022723"/>
    </source>
</evidence>
<dbReference type="Pfam" id="PF00172">
    <property type="entry name" value="Zn_clus"/>
    <property type="match status" value="1"/>
</dbReference>
<dbReference type="Pfam" id="PF05978">
    <property type="entry name" value="UNC-93"/>
    <property type="match status" value="1"/>
</dbReference>
<comment type="subcellular location">
    <subcellularLocation>
        <location evidence="1">Membrane</location>
        <topology evidence="1">Multi-pass membrane protein</topology>
    </subcellularLocation>
</comment>
<dbReference type="PRINTS" id="PR00463">
    <property type="entry name" value="EP450I"/>
</dbReference>
<evidence type="ECO:0000256" key="12">
    <source>
        <dbReference type="ARBA" id="ARBA00023242"/>
    </source>
</evidence>
<feature type="compositionally biased region" description="Basic and acidic residues" evidence="14">
    <location>
        <begin position="2023"/>
        <end position="2033"/>
    </location>
</feature>
<dbReference type="PROSITE" id="PS50048">
    <property type="entry name" value="ZN2_CY6_FUNGAL_2"/>
    <property type="match status" value="1"/>
</dbReference>
<dbReference type="GO" id="GO:0000981">
    <property type="term" value="F:DNA-binding transcription factor activity, RNA polymerase II-specific"/>
    <property type="evidence" value="ECO:0007669"/>
    <property type="project" value="InterPro"/>
</dbReference>
<feature type="transmembrane region" description="Helical" evidence="15">
    <location>
        <begin position="804"/>
        <end position="825"/>
    </location>
</feature>
<evidence type="ECO:0000256" key="10">
    <source>
        <dbReference type="ARBA" id="ARBA00023136"/>
    </source>
</evidence>
<dbReference type="GO" id="GO:0005506">
    <property type="term" value="F:iron ion binding"/>
    <property type="evidence" value="ECO:0007669"/>
    <property type="project" value="InterPro"/>
</dbReference>
<feature type="transmembrane region" description="Helical" evidence="15">
    <location>
        <begin position="2501"/>
        <end position="2523"/>
    </location>
</feature>
<dbReference type="SUPFAM" id="SSF48264">
    <property type="entry name" value="Cytochrome P450"/>
    <property type="match status" value="1"/>
</dbReference>
<feature type="binding site" description="axial binding residue" evidence="13">
    <location>
        <position position="465"/>
    </location>
    <ligand>
        <name>heme</name>
        <dbReference type="ChEBI" id="CHEBI:30413"/>
    </ligand>
    <ligandPart>
        <name>Fe</name>
        <dbReference type="ChEBI" id="CHEBI:18248"/>
    </ligandPart>
</feature>
<dbReference type="VEuPathDB" id="FungiDB:PV10_03525"/>
<feature type="transmembrane region" description="Helical" evidence="15">
    <location>
        <begin position="919"/>
        <end position="942"/>
    </location>
</feature>
<feature type="transmembrane region" description="Helical" evidence="15">
    <location>
        <begin position="2272"/>
        <end position="2293"/>
    </location>
</feature>
<dbReference type="PANTHER" id="PTHR46300:SF9">
    <property type="entry name" value="P450, PUTATIVE-RELATED"/>
    <property type="match status" value="1"/>
</dbReference>
<feature type="transmembrane region" description="Helical" evidence="15">
    <location>
        <begin position="2234"/>
        <end position="2252"/>
    </location>
</feature>
<dbReference type="CDD" id="cd12148">
    <property type="entry name" value="fungal_TF_MHR"/>
    <property type="match status" value="1"/>
</dbReference>
<keyword evidence="8" id="KW-0805">Transcription regulation</keyword>
<keyword evidence="11" id="KW-0804">Transcription</keyword>
<protein>
    <recommendedName>
        <fullName evidence="16">Zn(2)-C6 fungal-type domain-containing protein</fullName>
    </recommendedName>
</protein>
<dbReference type="Pfam" id="PF00067">
    <property type="entry name" value="p450"/>
    <property type="match status" value="1"/>
</dbReference>
<evidence type="ECO:0000256" key="5">
    <source>
        <dbReference type="ARBA" id="ARBA00022989"/>
    </source>
</evidence>
<evidence type="ECO:0000256" key="9">
    <source>
        <dbReference type="ARBA" id="ARBA00023125"/>
    </source>
</evidence>
<evidence type="ECO:0000256" key="6">
    <source>
        <dbReference type="ARBA" id="ARBA00023002"/>
    </source>
</evidence>
<feature type="transmembrane region" description="Helical" evidence="15">
    <location>
        <begin position="837"/>
        <end position="860"/>
    </location>
</feature>
<evidence type="ECO:0000256" key="8">
    <source>
        <dbReference type="ARBA" id="ARBA00023015"/>
    </source>
</evidence>
<feature type="transmembrane region" description="Helical" evidence="15">
    <location>
        <begin position="14"/>
        <end position="34"/>
    </location>
</feature>
<feature type="region of interest" description="Disordered" evidence="14">
    <location>
        <begin position="1069"/>
        <end position="1092"/>
    </location>
</feature>
<dbReference type="InterPro" id="IPR001138">
    <property type="entry name" value="Zn2Cys6_DnaBD"/>
</dbReference>
<keyword evidence="3 15" id="KW-0812">Transmembrane</keyword>
<dbReference type="SMART" id="SM00066">
    <property type="entry name" value="GAL4"/>
    <property type="match status" value="1"/>
</dbReference>
<reference evidence="17 18" key="1">
    <citation type="submission" date="2017-03" db="EMBL/GenBank/DDBJ databases">
        <title>Genomes of endolithic fungi from Antarctica.</title>
        <authorList>
            <person name="Coleine C."/>
            <person name="Masonjones S."/>
            <person name="Stajich J.E."/>
        </authorList>
    </citation>
    <scope>NUCLEOTIDE SEQUENCE [LARGE SCALE GENOMIC DNA]</scope>
    <source>
        <strain evidence="17 18">CCFEE 6314</strain>
    </source>
</reference>
<evidence type="ECO:0000256" key="15">
    <source>
        <dbReference type="SAM" id="Phobius"/>
    </source>
</evidence>
<dbReference type="InterPro" id="IPR010291">
    <property type="entry name" value="Ion_channel_UNC-93"/>
</dbReference>
<dbReference type="InterPro" id="IPR002401">
    <property type="entry name" value="Cyt_P450_E_grp-I"/>
</dbReference>
<name>A0A438MS38_EXOME</name>
<feature type="compositionally biased region" description="Acidic residues" evidence="14">
    <location>
        <begin position="1069"/>
        <end position="1079"/>
    </location>
</feature>
<evidence type="ECO:0000259" key="16">
    <source>
        <dbReference type="PROSITE" id="PS50048"/>
    </source>
</evidence>
<dbReference type="CDD" id="cd00067">
    <property type="entry name" value="GAL4"/>
    <property type="match status" value="1"/>
</dbReference>
<evidence type="ECO:0000256" key="7">
    <source>
        <dbReference type="ARBA" id="ARBA00023004"/>
    </source>
</evidence>
<feature type="transmembrane region" description="Helical" evidence="15">
    <location>
        <begin position="594"/>
        <end position="611"/>
    </location>
</feature>
<dbReference type="InterPro" id="IPR036864">
    <property type="entry name" value="Zn2-C6_fun-type_DNA-bd_sf"/>
</dbReference>
<feature type="domain" description="Zn(2)-C6 fungal-type" evidence="16">
    <location>
        <begin position="1691"/>
        <end position="1721"/>
    </location>
</feature>
<accession>A0A438MS38</accession>
<dbReference type="Gene3D" id="4.10.240.10">
    <property type="entry name" value="Zn(2)-C6 fungal-type DNA-binding domain"/>
    <property type="match status" value="1"/>
</dbReference>
<dbReference type="SUPFAM" id="SSF103473">
    <property type="entry name" value="MFS general substrate transporter"/>
    <property type="match status" value="2"/>
</dbReference>
<evidence type="ECO:0000256" key="1">
    <source>
        <dbReference type="ARBA" id="ARBA00004141"/>
    </source>
</evidence>
<evidence type="ECO:0000256" key="2">
    <source>
        <dbReference type="ARBA" id="ARBA00010617"/>
    </source>
</evidence>
<dbReference type="Gene3D" id="1.10.630.10">
    <property type="entry name" value="Cytochrome P450"/>
    <property type="match status" value="1"/>
</dbReference>
<comment type="similarity">
    <text evidence="2">Belongs to the cytochrome P450 family.</text>
</comment>
<feature type="transmembrane region" description="Helical" evidence="15">
    <location>
        <begin position="948"/>
        <end position="967"/>
    </location>
</feature>
<feature type="transmembrane region" description="Helical" evidence="15">
    <location>
        <begin position="771"/>
        <end position="792"/>
    </location>
</feature>
<feature type="transmembrane region" description="Helical" evidence="15">
    <location>
        <begin position="2389"/>
        <end position="2414"/>
    </location>
</feature>
<evidence type="ECO:0000313" key="18">
    <source>
        <dbReference type="Proteomes" id="UP000288859"/>
    </source>
</evidence>
<feature type="transmembrane region" description="Helical" evidence="15">
    <location>
        <begin position="2300"/>
        <end position="2319"/>
    </location>
</feature>
<dbReference type="GO" id="GO:0020037">
    <property type="term" value="F:heme binding"/>
    <property type="evidence" value="ECO:0007669"/>
    <property type="project" value="InterPro"/>
</dbReference>